<dbReference type="Proteomes" id="UP000043437">
    <property type="component" value="Unassembled WGS sequence"/>
</dbReference>
<dbReference type="EMBL" id="CDMG01000004">
    <property type="protein sequence ID" value="CRI32291.1"/>
    <property type="molecule type" value="Genomic_DNA"/>
</dbReference>
<organism evidence="1 2">
    <name type="scientific">Helicobacter ailurogastricus</name>
    <dbReference type="NCBI Taxonomy" id="1578720"/>
    <lineage>
        <taxon>Bacteria</taxon>
        <taxon>Pseudomonadati</taxon>
        <taxon>Campylobacterota</taxon>
        <taxon>Epsilonproteobacteria</taxon>
        <taxon>Campylobacterales</taxon>
        <taxon>Helicobacteraceae</taxon>
        <taxon>Helicobacter</taxon>
    </lineage>
</organism>
<dbReference type="AlphaFoldDB" id="A0A0K2Y2T5"/>
<evidence type="ECO:0000313" key="2">
    <source>
        <dbReference type="Proteomes" id="UP000043437"/>
    </source>
</evidence>
<name>A0A0K2Y2T5_9HELI</name>
<proteinExistence type="predicted"/>
<sequence>MGFSMCCEDDLYEAFLKFKKGKPIEIEDKSLVERMLHYYKPEILPTKEQLKILEIWDPELRANIIKSGHVYPQKEALAHTKYKIVLSSHKNDFPFVNVNSDVIENNFSATFFHREKRDKAKQHIKALLEHCKYCVIHDNYILDHQSTFKAFARELLPKRRLKIILSCDKNSRGQSLITDLKQICGDWTITKNTTQYQRTHDRYILVEDTIEIILTSGIDYLYDESKDFSYLVREKPKDLRL</sequence>
<protein>
    <submittedName>
        <fullName evidence="1">Uncharacterized protein</fullName>
    </submittedName>
</protein>
<accession>A0A0K2Y2T5</accession>
<evidence type="ECO:0000313" key="1">
    <source>
        <dbReference type="EMBL" id="CRI32291.1"/>
    </source>
</evidence>
<gene>
    <name evidence="1" type="ORF">HAL07_07660</name>
</gene>
<reference evidence="2" key="1">
    <citation type="submission" date="2014-12" db="EMBL/GenBank/DDBJ databases">
        <authorList>
            <person name="Jaenicke S."/>
        </authorList>
    </citation>
    <scope>NUCLEOTIDE SEQUENCE [LARGE SCALE GENOMIC DNA]</scope>
</reference>